<protein>
    <submittedName>
        <fullName evidence="1">Uncharacterized protein</fullName>
    </submittedName>
</protein>
<comment type="caution">
    <text evidence="1">The sequence shown here is derived from an EMBL/GenBank/DDBJ whole genome shotgun (WGS) entry which is preliminary data.</text>
</comment>
<keyword evidence="2" id="KW-1185">Reference proteome</keyword>
<organism evidence="1 2">
    <name type="scientific">Halocaridina rubra</name>
    <name type="common">Hawaiian red shrimp</name>
    <dbReference type="NCBI Taxonomy" id="373956"/>
    <lineage>
        <taxon>Eukaryota</taxon>
        <taxon>Metazoa</taxon>
        <taxon>Ecdysozoa</taxon>
        <taxon>Arthropoda</taxon>
        <taxon>Crustacea</taxon>
        <taxon>Multicrustacea</taxon>
        <taxon>Malacostraca</taxon>
        <taxon>Eumalacostraca</taxon>
        <taxon>Eucarida</taxon>
        <taxon>Decapoda</taxon>
        <taxon>Pleocyemata</taxon>
        <taxon>Caridea</taxon>
        <taxon>Atyoidea</taxon>
        <taxon>Atyidae</taxon>
        <taxon>Halocaridina</taxon>
    </lineage>
</organism>
<dbReference type="EMBL" id="JAXCGZ010020933">
    <property type="protein sequence ID" value="KAK7063124.1"/>
    <property type="molecule type" value="Genomic_DNA"/>
</dbReference>
<sequence length="100" mass="11063">MAITSSHSEINNVIPRYSNPSLKMVAQYKLAFFLVLTLATTSKATFSISRATIVPGFPRQCYAASINQLIAPGKSWQNQGQCDRNTCKASLFGLRVYTQE</sequence>
<dbReference type="Proteomes" id="UP001381693">
    <property type="component" value="Unassembled WGS sequence"/>
</dbReference>
<evidence type="ECO:0000313" key="1">
    <source>
        <dbReference type="EMBL" id="KAK7063124.1"/>
    </source>
</evidence>
<name>A0AAN8WGX6_HALRR</name>
<evidence type="ECO:0000313" key="2">
    <source>
        <dbReference type="Proteomes" id="UP001381693"/>
    </source>
</evidence>
<reference evidence="1 2" key="1">
    <citation type="submission" date="2023-11" db="EMBL/GenBank/DDBJ databases">
        <title>Halocaridina rubra genome assembly.</title>
        <authorList>
            <person name="Smith C."/>
        </authorList>
    </citation>
    <scope>NUCLEOTIDE SEQUENCE [LARGE SCALE GENOMIC DNA]</scope>
    <source>
        <strain evidence="1">EP-1</strain>
        <tissue evidence="1">Whole</tissue>
    </source>
</reference>
<dbReference type="AlphaFoldDB" id="A0AAN8WGX6"/>
<proteinExistence type="predicted"/>
<accession>A0AAN8WGX6</accession>
<gene>
    <name evidence="1" type="ORF">SK128_019321</name>
</gene>